<dbReference type="InterPro" id="IPR039672">
    <property type="entry name" value="MFS_2"/>
</dbReference>
<keyword evidence="1" id="KW-0472">Membrane</keyword>
<dbReference type="InterPro" id="IPR036259">
    <property type="entry name" value="MFS_trans_sf"/>
</dbReference>
<feature type="transmembrane region" description="Helical" evidence="1">
    <location>
        <begin position="79"/>
        <end position="102"/>
    </location>
</feature>
<feature type="transmembrane region" description="Helical" evidence="1">
    <location>
        <begin position="178"/>
        <end position="196"/>
    </location>
</feature>
<feature type="transmembrane region" description="Helical" evidence="1">
    <location>
        <begin position="223"/>
        <end position="247"/>
    </location>
</feature>
<dbReference type="Pfam" id="PF13347">
    <property type="entry name" value="MFS_2"/>
    <property type="match status" value="1"/>
</dbReference>
<feature type="transmembrane region" description="Helical" evidence="1">
    <location>
        <begin position="290"/>
        <end position="308"/>
    </location>
</feature>
<dbReference type="PANTHER" id="PTHR11328">
    <property type="entry name" value="MAJOR FACILITATOR SUPERFAMILY DOMAIN-CONTAINING PROTEIN"/>
    <property type="match status" value="1"/>
</dbReference>
<protein>
    <submittedName>
        <fullName evidence="2">Na+/melibiose symporter and related transporters</fullName>
    </submittedName>
</protein>
<feature type="transmembrane region" description="Helical" evidence="1">
    <location>
        <begin position="153"/>
        <end position="172"/>
    </location>
</feature>
<gene>
    <name evidence="2" type="primary">txxe 2180-MelB</name>
    <name evidence="2" type="ORF">TXXE_10960</name>
</gene>
<sequence length="430" mass="47195">MRNRWINSPAAYALGMFAMMVPTQAFSSFYFYFYVDELGLAVWLATIARTIYLVWDAVNQPLAGWLSDRTSTRLGRRRPWLLGAVPAYMLTFVMVFAVPPGLGKAGLFAWFLAALILIEAVATIIWVNYGALFPELFRGNRLRARASAVQQGFQIAALLVGTAATPLLYTSLGYGNMALIYAFLFGVLMLACIAGIREQEEARQGPRLSLQESFRTTLRNIPFWLHNIANSFAQTVNGLIGLIIPFYAKYVLRIPEAQVTWLLASIFVSVIPLVFVWYRIARNMDPVKCWRLSLAAYAASVLPLSLAGDLATGIAAGVLVGFGLSGFLVTPPVVGSRIIDLDFEATGRRREGVYTAVSGFITRSSGLISALAFLIVGDIFGYVSGENPGPNPEAAFRWLSSYIPFILLLIAFAISLFVKLEGGKGERHDG</sequence>
<keyword evidence="3" id="KW-1185">Reference proteome</keyword>
<dbReference type="EMBL" id="CAJRAY010000049">
    <property type="protein sequence ID" value="CAG5087488.1"/>
    <property type="molecule type" value="Genomic_DNA"/>
</dbReference>
<organism evidence="2 3">
    <name type="scientific">Thermobacillus xylanilyticus</name>
    <dbReference type="NCBI Taxonomy" id="76633"/>
    <lineage>
        <taxon>Bacteria</taxon>
        <taxon>Bacillati</taxon>
        <taxon>Bacillota</taxon>
        <taxon>Bacilli</taxon>
        <taxon>Bacillales</taxon>
        <taxon>Paenibacillaceae</taxon>
        <taxon>Thermobacillus</taxon>
    </lineage>
</organism>
<proteinExistence type="predicted"/>
<feature type="transmembrane region" description="Helical" evidence="1">
    <location>
        <begin position="314"/>
        <end position="339"/>
    </location>
</feature>
<dbReference type="Proteomes" id="UP000681526">
    <property type="component" value="Unassembled WGS sequence"/>
</dbReference>
<keyword evidence="1" id="KW-0812">Transmembrane</keyword>
<dbReference type="PANTHER" id="PTHR11328:SF24">
    <property type="entry name" value="MAJOR FACILITATOR SUPERFAMILY (MFS) PROFILE DOMAIN-CONTAINING PROTEIN"/>
    <property type="match status" value="1"/>
</dbReference>
<feature type="transmembrane region" description="Helical" evidence="1">
    <location>
        <begin position="108"/>
        <end position="132"/>
    </location>
</feature>
<dbReference type="SUPFAM" id="SSF103473">
    <property type="entry name" value="MFS general substrate transporter"/>
    <property type="match status" value="1"/>
</dbReference>
<feature type="transmembrane region" description="Helical" evidence="1">
    <location>
        <begin position="360"/>
        <end position="383"/>
    </location>
</feature>
<comment type="caution">
    <text evidence="2">The sequence shown here is derived from an EMBL/GenBank/DDBJ whole genome shotgun (WGS) entry which is preliminary data.</text>
</comment>
<dbReference type="Gene3D" id="1.20.1250.20">
    <property type="entry name" value="MFS general substrate transporter like domains"/>
    <property type="match status" value="2"/>
</dbReference>
<evidence type="ECO:0000256" key="1">
    <source>
        <dbReference type="SAM" id="Phobius"/>
    </source>
</evidence>
<dbReference type="RefSeq" id="WP_213484656.1">
    <property type="nucleotide sequence ID" value="NZ_CAJRAY010000049.1"/>
</dbReference>
<evidence type="ECO:0000313" key="2">
    <source>
        <dbReference type="EMBL" id="CAG5087488.1"/>
    </source>
</evidence>
<name>A0ABM8V4R7_THEXY</name>
<feature type="transmembrane region" description="Helical" evidence="1">
    <location>
        <begin position="40"/>
        <end position="58"/>
    </location>
</feature>
<feature type="transmembrane region" description="Helical" evidence="1">
    <location>
        <begin position="395"/>
        <end position="418"/>
    </location>
</feature>
<evidence type="ECO:0000313" key="3">
    <source>
        <dbReference type="Proteomes" id="UP000681526"/>
    </source>
</evidence>
<keyword evidence="1" id="KW-1133">Transmembrane helix</keyword>
<feature type="transmembrane region" description="Helical" evidence="1">
    <location>
        <begin position="12"/>
        <end position="34"/>
    </location>
</feature>
<feature type="transmembrane region" description="Helical" evidence="1">
    <location>
        <begin position="259"/>
        <end position="278"/>
    </location>
</feature>
<accession>A0ABM8V4R7</accession>
<reference evidence="2 3" key="1">
    <citation type="submission" date="2021-04" db="EMBL/GenBank/DDBJ databases">
        <authorList>
            <person name="Rakotoarivonina H."/>
        </authorList>
    </citation>
    <scope>NUCLEOTIDE SEQUENCE [LARGE SCALE GENOMIC DNA]</scope>
    <source>
        <strain evidence="2 3">XE</strain>
    </source>
</reference>